<dbReference type="HOGENOM" id="CLU_068979_8_4_1"/>
<dbReference type="Pfam" id="PF00857">
    <property type="entry name" value="Isochorismatase"/>
    <property type="match status" value="1"/>
</dbReference>
<dbReference type="EMBL" id="GL377585">
    <property type="protein sequence ID" value="EFJ26102.1"/>
    <property type="molecule type" value="Genomic_DNA"/>
</dbReference>
<dbReference type="Gene3D" id="3.40.50.850">
    <property type="entry name" value="Isochorismatase-like"/>
    <property type="match status" value="1"/>
</dbReference>
<dbReference type="eggNOG" id="ENOG502QS7S">
    <property type="taxonomic scope" value="Eukaryota"/>
</dbReference>
<dbReference type="Proteomes" id="UP000001514">
    <property type="component" value="Unassembled WGS sequence"/>
</dbReference>
<evidence type="ECO:0000259" key="2">
    <source>
        <dbReference type="Pfam" id="PF00857"/>
    </source>
</evidence>
<evidence type="ECO:0000256" key="1">
    <source>
        <dbReference type="ARBA" id="ARBA00006336"/>
    </source>
</evidence>
<protein>
    <recommendedName>
        <fullName evidence="2">Isochorismatase-like domain-containing protein</fullName>
    </recommendedName>
</protein>
<dbReference type="InParanoid" id="D8RNL5"/>
<gene>
    <name evidence="3" type="ORF">SELMODRAFT_98142</name>
</gene>
<evidence type="ECO:0000313" key="4">
    <source>
        <dbReference type="Proteomes" id="UP000001514"/>
    </source>
</evidence>
<reference evidence="3 4" key="1">
    <citation type="journal article" date="2011" name="Science">
        <title>The Selaginella genome identifies genetic changes associated with the evolution of vascular plants.</title>
        <authorList>
            <person name="Banks J.A."/>
            <person name="Nishiyama T."/>
            <person name="Hasebe M."/>
            <person name="Bowman J.L."/>
            <person name="Gribskov M."/>
            <person name="dePamphilis C."/>
            <person name="Albert V.A."/>
            <person name="Aono N."/>
            <person name="Aoyama T."/>
            <person name="Ambrose B.A."/>
            <person name="Ashton N.W."/>
            <person name="Axtell M.J."/>
            <person name="Barker E."/>
            <person name="Barker M.S."/>
            <person name="Bennetzen J.L."/>
            <person name="Bonawitz N.D."/>
            <person name="Chapple C."/>
            <person name="Cheng C."/>
            <person name="Correa L.G."/>
            <person name="Dacre M."/>
            <person name="DeBarry J."/>
            <person name="Dreyer I."/>
            <person name="Elias M."/>
            <person name="Engstrom E.M."/>
            <person name="Estelle M."/>
            <person name="Feng L."/>
            <person name="Finet C."/>
            <person name="Floyd S.K."/>
            <person name="Frommer W.B."/>
            <person name="Fujita T."/>
            <person name="Gramzow L."/>
            <person name="Gutensohn M."/>
            <person name="Harholt J."/>
            <person name="Hattori M."/>
            <person name="Heyl A."/>
            <person name="Hirai T."/>
            <person name="Hiwatashi Y."/>
            <person name="Ishikawa M."/>
            <person name="Iwata M."/>
            <person name="Karol K.G."/>
            <person name="Koehler B."/>
            <person name="Kolukisaoglu U."/>
            <person name="Kubo M."/>
            <person name="Kurata T."/>
            <person name="Lalonde S."/>
            <person name="Li K."/>
            <person name="Li Y."/>
            <person name="Litt A."/>
            <person name="Lyons E."/>
            <person name="Manning G."/>
            <person name="Maruyama T."/>
            <person name="Michael T.P."/>
            <person name="Mikami K."/>
            <person name="Miyazaki S."/>
            <person name="Morinaga S."/>
            <person name="Murata T."/>
            <person name="Mueller-Roeber B."/>
            <person name="Nelson D.R."/>
            <person name="Obara M."/>
            <person name="Oguri Y."/>
            <person name="Olmstead R.G."/>
            <person name="Onodera N."/>
            <person name="Petersen B.L."/>
            <person name="Pils B."/>
            <person name="Prigge M."/>
            <person name="Rensing S.A."/>
            <person name="Riano-Pachon D.M."/>
            <person name="Roberts A.W."/>
            <person name="Sato Y."/>
            <person name="Scheller H.V."/>
            <person name="Schulz B."/>
            <person name="Schulz C."/>
            <person name="Shakirov E.V."/>
            <person name="Shibagaki N."/>
            <person name="Shinohara N."/>
            <person name="Shippen D.E."/>
            <person name="Soerensen I."/>
            <person name="Sotooka R."/>
            <person name="Sugimoto N."/>
            <person name="Sugita M."/>
            <person name="Sumikawa N."/>
            <person name="Tanurdzic M."/>
            <person name="Theissen G."/>
            <person name="Ulvskov P."/>
            <person name="Wakazuki S."/>
            <person name="Weng J.K."/>
            <person name="Willats W.W."/>
            <person name="Wipf D."/>
            <person name="Wolf P.G."/>
            <person name="Yang L."/>
            <person name="Zimmer A.D."/>
            <person name="Zhu Q."/>
            <person name="Mitros T."/>
            <person name="Hellsten U."/>
            <person name="Loque D."/>
            <person name="Otillar R."/>
            <person name="Salamov A."/>
            <person name="Schmutz J."/>
            <person name="Shapiro H."/>
            <person name="Lindquist E."/>
            <person name="Lucas S."/>
            <person name="Rokhsar D."/>
            <person name="Grigoriev I.V."/>
        </authorList>
    </citation>
    <scope>NUCLEOTIDE SEQUENCE [LARGE SCALE GENOMIC DNA]</scope>
</reference>
<dbReference type="SUPFAM" id="SSF52499">
    <property type="entry name" value="Isochorismatase-like hydrolases"/>
    <property type="match status" value="1"/>
</dbReference>
<accession>D8RNL5</accession>
<dbReference type="InterPro" id="IPR000868">
    <property type="entry name" value="Isochorismatase-like_dom"/>
</dbReference>
<dbReference type="KEGG" id="smo:SELMODRAFT_98142"/>
<name>D8RNL5_SELML</name>
<dbReference type="PANTHER" id="PTHR47044">
    <property type="entry name" value="OS02G0276400 PROTEIN"/>
    <property type="match status" value="1"/>
</dbReference>
<comment type="similarity">
    <text evidence="1">Belongs to the isochorismatase family.</text>
</comment>
<sequence>MAGPQRRTALLVIDMQNDFVLPGGPMHVLGAPAIVPAVQKSVEIARRHGHFIVWVVREHDASGRDVELFRQHLYDGETGPTCKGESGAALVDGLIPQPGDHMQRKFRFSAFFATNLDLVLRRAGISHLVIVGVQTPNCIRATVFDAIALDYAVTVIADATAAASPEVHAGNLLDMRNVSAATPTLEEWAKLAG</sequence>
<feature type="domain" description="Isochorismatase-like" evidence="2">
    <location>
        <begin position="8"/>
        <end position="182"/>
    </location>
</feature>
<dbReference type="STRING" id="88036.D8RNL5"/>
<dbReference type="OrthoDB" id="167809at2759"/>
<dbReference type="Gramene" id="EFJ26102">
    <property type="protein sequence ID" value="EFJ26102"/>
    <property type="gene ID" value="SELMODRAFT_98142"/>
</dbReference>
<organism evidence="4">
    <name type="scientific">Selaginella moellendorffii</name>
    <name type="common">Spikemoss</name>
    <dbReference type="NCBI Taxonomy" id="88036"/>
    <lineage>
        <taxon>Eukaryota</taxon>
        <taxon>Viridiplantae</taxon>
        <taxon>Streptophyta</taxon>
        <taxon>Embryophyta</taxon>
        <taxon>Tracheophyta</taxon>
        <taxon>Lycopodiopsida</taxon>
        <taxon>Selaginellales</taxon>
        <taxon>Selaginellaceae</taxon>
        <taxon>Selaginella</taxon>
    </lineage>
</organism>
<dbReference type="OMA" id="WHKSNAL"/>
<dbReference type="FunCoup" id="D8RNL5">
    <property type="interactions" value="962"/>
</dbReference>
<keyword evidence="4" id="KW-1185">Reference proteome</keyword>
<dbReference type="AlphaFoldDB" id="D8RNL5"/>
<evidence type="ECO:0000313" key="3">
    <source>
        <dbReference type="EMBL" id="EFJ26102.1"/>
    </source>
</evidence>
<dbReference type="InterPro" id="IPR036380">
    <property type="entry name" value="Isochorismatase-like_sf"/>
</dbReference>
<dbReference type="CDD" id="cd00431">
    <property type="entry name" value="cysteine_hydrolases"/>
    <property type="match status" value="1"/>
</dbReference>
<proteinExistence type="inferred from homology"/>